<evidence type="ECO:0000259" key="1">
    <source>
        <dbReference type="Pfam" id="PF04248"/>
    </source>
</evidence>
<dbReference type="PANTHER" id="PTHR43058:SF1">
    <property type="entry name" value="DUF427 DOMAIN-CONTAINING PROTEIN"/>
    <property type="match status" value="1"/>
</dbReference>
<dbReference type="Gene3D" id="2.170.150.40">
    <property type="entry name" value="Domain of unknown function (DUF427)"/>
    <property type="match status" value="1"/>
</dbReference>
<protein>
    <recommendedName>
        <fullName evidence="1">DUF427 domain-containing protein</fullName>
    </recommendedName>
</protein>
<reference evidence="3" key="1">
    <citation type="submission" date="2016-11" db="EMBL/GenBank/DDBJ databases">
        <title>Mesorhizobium oceanicum sp. nov., isolated from deep seawater in South China Sea.</title>
        <authorList>
            <person name="Fu G.-Y."/>
        </authorList>
    </citation>
    <scope>NUCLEOTIDE SEQUENCE [LARGE SCALE GENOMIC DNA]</scope>
    <source>
        <strain evidence="3">B7</strain>
    </source>
</reference>
<gene>
    <name evidence="2" type="ORF">BSQ44_02845</name>
</gene>
<name>A0A1L3SM67_9HYPH</name>
<organism evidence="2 3">
    <name type="scientific">Aquibium oceanicum</name>
    <dbReference type="NCBI Taxonomy" id="1670800"/>
    <lineage>
        <taxon>Bacteria</taxon>
        <taxon>Pseudomonadati</taxon>
        <taxon>Pseudomonadota</taxon>
        <taxon>Alphaproteobacteria</taxon>
        <taxon>Hyphomicrobiales</taxon>
        <taxon>Phyllobacteriaceae</taxon>
        <taxon>Aquibium</taxon>
    </lineage>
</organism>
<dbReference type="Pfam" id="PF04248">
    <property type="entry name" value="NTP_transf_9"/>
    <property type="match status" value="1"/>
</dbReference>
<proteinExistence type="predicted"/>
<accession>A0A1L3SM67</accession>
<feature type="domain" description="DUF427" evidence="1">
    <location>
        <begin position="16"/>
        <end position="106"/>
    </location>
</feature>
<dbReference type="KEGG" id="meso:BSQ44_02845"/>
<sequence length="127" mass="14381">MQTTATKTVRPFKGKVNVMFSDAIIASTGKAMVVEEPGRASLYYVPFEHIYFEFLKQSPTTRKMEEGEARFWNVTAVGESADDVLWAFDAPTVDYSELRSYGAFDPGKVNVEAVEEPDTEHQVHWPR</sequence>
<dbReference type="InterPro" id="IPR007361">
    <property type="entry name" value="DUF427"/>
</dbReference>
<keyword evidence="3" id="KW-1185">Reference proteome</keyword>
<dbReference type="Proteomes" id="UP000182840">
    <property type="component" value="Chromosome"/>
</dbReference>
<dbReference type="RefSeq" id="WP_072601847.1">
    <property type="nucleotide sequence ID" value="NZ_CP018171.1"/>
</dbReference>
<evidence type="ECO:0000313" key="3">
    <source>
        <dbReference type="Proteomes" id="UP000182840"/>
    </source>
</evidence>
<dbReference type="EMBL" id="CP018171">
    <property type="protein sequence ID" value="APH70435.1"/>
    <property type="molecule type" value="Genomic_DNA"/>
</dbReference>
<dbReference type="OrthoDB" id="9815163at2"/>
<dbReference type="InterPro" id="IPR038694">
    <property type="entry name" value="DUF427_sf"/>
</dbReference>
<evidence type="ECO:0000313" key="2">
    <source>
        <dbReference type="EMBL" id="APH70435.1"/>
    </source>
</evidence>
<dbReference type="AlphaFoldDB" id="A0A1L3SM67"/>
<dbReference type="PANTHER" id="PTHR43058">
    <property type="entry name" value="SLR0655 PROTEIN"/>
    <property type="match status" value="1"/>
</dbReference>
<dbReference type="STRING" id="1670800.BSQ44_02845"/>